<gene>
    <name evidence="5" type="ORF">HLQ16_04955</name>
</gene>
<protein>
    <submittedName>
        <fullName evidence="5">Hydrogenase maturation protease</fullName>
    </submittedName>
</protein>
<accession>A0A7Y3SWS5</accession>
<dbReference type="GO" id="GO:0004190">
    <property type="term" value="F:aspartic-type endopeptidase activity"/>
    <property type="evidence" value="ECO:0007669"/>
    <property type="project" value="UniProtKB-KW"/>
</dbReference>
<dbReference type="SUPFAM" id="SSF53163">
    <property type="entry name" value="HybD-like"/>
    <property type="match status" value="1"/>
</dbReference>
<keyword evidence="3" id="KW-0064">Aspartyl protease</keyword>
<proteinExistence type="inferred from homology"/>
<dbReference type="PANTHER" id="PTHR30302">
    <property type="entry name" value="HYDROGENASE 1 MATURATION PROTEASE"/>
    <property type="match status" value="1"/>
</dbReference>
<dbReference type="AlphaFoldDB" id="A0A7Y3SWS5"/>
<evidence type="ECO:0000256" key="2">
    <source>
        <dbReference type="ARBA" id="ARBA00022670"/>
    </source>
</evidence>
<comment type="similarity">
    <text evidence="1">Belongs to the peptidase A31 family.</text>
</comment>
<dbReference type="InterPro" id="IPR000671">
    <property type="entry name" value="Peptidase_A31"/>
</dbReference>
<sequence length="160" mass="17943">MDFKTSKRKNKGLSSIMGKKVIAIGNSLMMDDGVALLILDKIKKSLEDNGIETIIGETDVEFCFSLLNEVDVFYIMDSTYYGNLPGTLTFKNLDDIRKTKDQSRSIHSLGLIDLINMYNMDIKGYFIGIEISNIDINLGLSNILQGKVEDISQKVMSFII</sequence>
<evidence type="ECO:0000256" key="1">
    <source>
        <dbReference type="ARBA" id="ARBA00006814"/>
    </source>
</evidence>
<keyword evidence="2 5" id="KW-0645">Protease</keyword>
<dbReference type="EMBL" id="JABEYB010000003">
    <property type="protein sequence ID" value="NNU75274.1"/>
    <property type="molecule type" value="Genomic_DNA"/>
</dbReference>
<name>A0A7Y3SWS5_9CLOT</name>
<evidence type="ECO:0000313" key="5">
    <source>
        <dbReference type="EMBL" id="NNU75274.1"/>
    </source>
</evidence>
<evidence type="ECO:0000256" key="4">
    <source>
        <dbReference type="ARBA" id="ARBA00022801"/>
    </source>
</evidence>
<evidence type="ECO:0000313" key="6">
    <source>
        <dbReference type="Proteomes" id="UP000531659"/>
    </source>
</evidence>
<dbReference type="Pfam" id="PF01750">
    <property type="entry name" value="HycI"/>
    <property type="match status" value="1"/>
</dbReference>
<dbReference type="PANTHER" id="PTHR30302:SF1">
    <property type="entry name" value="HYDROGENASE 2 MATURATION PROTEASE"/>
    <property type="match status" value="1"/>
</dbReference>
<reference evidence="5 6" key="1">
    <citation type="submission" date="2020-05" db="EMBL/GenBank/DDBJ databases">
        <title>Complete genome of Clostridium estertheticum subspecies estertheticum, isolated from Vacuum packed lamb meat from New Zealand imported to Switzerland.</title>
        <authorList>
            <person name="Wambui J."/>
            <person name="Stevens M.J.A."/>
            <person name="Stephan R."/>
        </authorList>
    </citation>
    <scope>NUCLEOTIDE SEQUENCE [LARGE SCALE GENOMIC DNA]</scope>
    <source>
        <strain evidence="5 6">CEST001</strain>
    </source>
</reference>
<evidence type="ECO:0000256" key="3">
    <source>
        <dbReference type="ARBA" id="ARBA00022750"/>
    </source>
</evidence>
<dbReference type="NCBIfam" id="TIGR00072">
    <property type="entry name" value="hydrog_prot"/>
    <property type="match status" value="1"/>
</dbReference>
<keyword evidence="4" id="KW-0378">Hydrolase</keyword>
<dbReference type="GO" id="GO:0016485">
    <property type="term" value="P:protein processing"/>
    <property type="evidence" value="ECO:0007669"/>
    <property type="project" value="TreeGrafter"/>
</dbReference>
<dbReference type="InterPro" id="IPR023430">
    <property type="entry name" value="Pept_HybD-like_dom_sf"/>
</dbReference>
<comment type="caution">
    <text evidence="5">The sequence shown here is derived from an EMBL/GenBank/DDBJ whole genome shotgun (WGS) entry which is preliminary data.</text>
</comment>
<dbReference type="Gene3D" id="3.40.50.1450">
    <property type="entry name" value="HybD-like"/>
    <property type="match status" value="1"/>
</dbReference>
<dbReference type="Proteomes" id="UP000531659">
    <property type="component" value="Unassembled WGS sequence"/>
</dbReference>
<dbReference type="CDD" id="cd00518">
    <property type="entry name" value="H2MP"/>
    <property type="match status" value="1"/>
</dbReference>
<organism evidence="5 6">
    <name type="scientific">Clostridium estertheticum</name>
    <dbReference type="NCBI Taxonomy" id="238834"/>
    <lineage>
        <taxon>Bacteria</taxon>
        <taxon>Bacillati</taxon>
        <taxon>Bacillota</taxon>
        <taxon>Clostridia</taxon>
        <taxon>Eubacteriales</taxon>
        <taxon>Clostridiaceae</taxon>
        <taxon>Clostridium</taxon>
    </lineage>
</organism>
<dbReference type="GO" id="GO:0008047">
    <property type="term" value="F:enzyme activator activity"/>
    <property type="evidence" value="ECO:0007669"/>
    <property type="project" value="InterPro"/>
</dbReference>